<comment type="caution">
    <text evidence="1">The sequence shown here is derived from an EMBL/GenBank/DDBJ whole genome shotgun (WGS) entry which is preliminary data.</text>
</comment>
<accession>A0A2M7VX35</accession>
<dbReference type="EMBL" id="PFPX01000096">
    <property type="protein sequence ID" value="PJA08958.1"/>
    <property type="molecule type" value="Genomic_DNA"/>
</dbReference>
<protein>
    <recommendedName>
        <fullName evidence="3">PIN domain-containing protein</fullName>
    </recommendedName>
</protein>
<dbReference type="Proteomes" id="UP000228743">
    <property type="component" value="Unassembled WGS sequence"/>
</dbReference>
<dbReference type="AlphaFoldDB" id="A0A2M7VX35"/>
<evidence type="ECO:0008006" key="3">
    <source>
        <dbReference type="Google" id="ProtNLM"/>
    </source>
</evidence>
<dbReference type="InterPro" id="IPR029060">
    <property type="entry name" value="PIN-like_dom_sf"/>
</dbReference>
<dbReference type="SUPFAM" id="SSF88723">
    <property type="entry name" value="PIN domain-like"/>
    <property type="match status" value="1"/>
</dbReference>
<reference evidence="2" key="1">
    <citation type="submission" date="2017-09" db="EMBL/GenBank/DDBJ databases">
        <title>Depth-based differentiation of microbial function through sediment-hosted aquifers and enrichment of novel symbionts in the deep terrestrial subsurface.</title>
        <authorList>
            <person name="Probst A.J."/>
            <person name="Ladd B."/>
            <person name="Jarett J.K."/>
            <person name="Geller-Mcgrath D.E."/>
            <person name="Sieber C.M.K."/>
            <person name="Emerson J.B."/>
            <person name="Anantharaman K."/>
            <person name="Thomas B.C."/>
            <person name="Malmstrom R."/>
            <person name="Stieglmeier M."/>
            <person name="Klingl A."/>
            <person name="Woyke T."/>
            <person name="Ryan C.M."/>
            <person name="Banfield J.F."/>
        </authorList>
    </citation>
    <scope>NUCLEOTIDE SEQUENCE [LARGE SCALE GENOMIC DNA]</scope>
</reference>
<evidence type="ECO:0000313" key="1">
    <source>
        <dbReference type="EMBL" id="PJA08958.1"/>
    </source>
</evidence>
<sequence length="184" mass="21478">MRRNNLSTLDEISHYRRSHPAANLIIDTNVLLLFFIGVFDSNYLAECPLMTDNGRNYCEEHFKLMEKILGLFIDKVIITPHVLSEINMLSRTRIKPKTRMNDFFLKLIQRLERCKEEQIGLKIILKNGGVLEFGFTDISLIEVATKNSWVIITDDFDLYRTYKEKIPVIYFNNIVANDLCKVSL</sequence>
<evidence type="ECO:0000313" key="2">
    <source>
        <dbReference type="Proteomes" id="UP000228743"/>
    </source>
</evidence>
<name>A0A2M7VX35_9BACT</name>
<gene>
    <name evidence="1" type="ORF">COX68_03575</name>
</gene>
<organism evidence="1 2">
    <name type="scientific">Candidatus Falkowbacteria bacterium CG_4_10_14_0_2_um_filter_41_15</name>
    <dbReference type="NCBI Taxonomy" id="1974554"/>
    <lineage>
        <taxon>Bacteria</taxon>
        <taxon>Candidatus Falkowiibacteriota</taxon>
    </lineage>
</organism>
<proteinExistence type="predicted"/>
<dbReference type="Gene3D" id="3.40.50.1010">
    <property type="entry name" value="5'-nuclease"/>
    <property type="match status" value="1"/>
</dbReference>